<accession>A0ABS5QME1</accession>
<feature type="non-terminal residue" evidence="2">
    <location>
        <position position="1"/>
    </location>
</feature>
<dbReference type="InterPro" id="IPR011889">
    <property type="entry name" value="Liste_lipo_26"/>
</dbReference>
<dbReference type="NCBIfam" id="TIGR02167">
    <property type="entry name" value="Liste_lipo_26"/>
    <property type="match status" value="5"/>
</dbReference>
<proteinExistence type="predicted"/>
<dbReference type="InterPro" id="IPR005046">
    <property type="entry name" value="DUF285"/>
</dbReference>
<reference evidence="2 3" key="1">
    <citation type="journal article" date="2021" name="Nat. Commun.">
        <title>Reductive evolution and unique predatory mode in the CPR bacterium Vampirococcus lugosii.</title>
        <authorList>
            <person name="Moreira D."/>
            <person name="Zivanovic Y."/>
            <person name="Lopez-Archilla A.I."/>
            <person name="Iniesto M."/>
            <person name="Lopez-Garcia P."/>
        </authorList>
    </citation>
    <scope>NUCLEOTIDE SEQUENCE [LARGE SCALE GENOMIC DNA]</scope>
    <source>
        <strain evidence="2">Chiprana</strain>
    </source>
</reference>
<organism evidence="2 3">
    <name type="scientific">Candidatus Vampirococcus lugosii</name>
    <dbReference type="NCBI Taxonomy" id="2789015"/>
    <lineage>
        <taxon>Bacteria</taxon>
        <taxon>Candidatus Absconditibacteriota</taxon>
        <taxon>Vampirococcus</taxon>
    </lineage>
</organism>
<feature type="region of interest" description="Disordered" evidence="1">
    <location>
        <begin position="1"/>
        <end position="21"/>
    </location>
</feature>
<evidence type="ECO:0000313" key="2">
    <source>
        <dbReference type="EMBL" id="MBS8122375.1"/>
    </source>
</evidence>
<dbReference type="Pfam" id="PF03382">
    <property type="entry name" value="DUF285"/>
    <property type="match status" value="4"/>
</dbReference>
<name>A0ABS5QME1_9BACT</name>
<evidence type="ECO:0008006" key="4">
    <source>
        <dbReference type="Google" id="ProtNLM"/>
    </source>
</evidence>
<evidence type="ECO:0000313" key="3">
    <source>
        <dbReference type="Proteomes" id="UP000680365"/>
    </source>
</evidence>
<evidence type="ECO:0000256" key="1">
    <source>
        <dbReference type="SAM" id="MobiDB-lite"/>
    </source>
</evidence>
<dbReference type="EMBL" id="JAEDAM010000081">
    <property type="protein sequence ID" value="MBS8122375.1"/>
    <property type="molecule type" value="Genomic_DNA"/>
</dbReference>
<sequence>EKESDTYFKESGGSISSGGSGEECVGNGELIDGIVYCGCLDPGETFELDGLTYGVVENGDGEYGIKNGNLFTSFEDNIDRICTSHVTDMSGYYNSGSDYSSFIGKLDTDLVVVDDEVLGIENWDTSNVTTMELMFYNAYNFNQNIGNWDTSNVTNMSYMFQAWETDLINDKHNFNQDISNWNTSNVTTMQEMFYNASDFNQDISNWDTSNVTTMKYMFYNAYNFNQDIGNWNTSNVANMGYMFQAWDTDLTNDKHNFNQDIGNWDTSNVENMDEMFYNASDFNQDLSGWCVNNISSEPDYFINDGDNNWTLSRPIWGTCP</sequence>
<keyword evidence="3" id="KW-1185">Reference proteome</keyword>
<gene>
    <name evidence="2" type="ORF">VAMP_368n47</name>
</gene>
<protein>
    <recommendedName>
        <fullName evidence="4">BspA family leucine-rich repeat surface protein</fullName>
    </recommendedName>
</protein>
<comment type="caution">
    <text evidence="2">The sequence shown here is derived from an EMBL/GenBank/DDBJ whole genome shotgun (WGS) entry which is preliminary data.</text>
</comment>
<dbReference type="Proteomes" id="UP000680365">
    <property type="component" value="Unassembled WGS sequence"/>
</dbReference>